<feature type="non-terminal residue" evidence="1">
    <location>
        <position position="305"/>
    </location>
</feature>
<sequence length="305" mass="33738">MLKRFKIYLTAFFFLLSISVLGQEEEQLLEGENLQEVSNATQESVAKLKTRVEQILNFFAMYSATYAGEHDEYINQLKDNLVQNENIHEAFKSLIEEISLSGGMLEKAVSDFNGQTGLHLYSIGEIEEAFADDKFSTLFNRLSASKNVYYNSPAFILHAKVSGNKASGWSASISIETQGIDANALASVGGKAELEKLYNSQLASVYRERSSVRKAVRNTLIYGSNEVASKIQTAFHPNPYFNVNGEKYGSGSTVKLFSHGGSVQVELLDKDLNGMKVKRWTGALGSTHKDSSYVARIDTQNPGQL</sequence>
<dbReference type="EMBL" id="JABANE010000077">
    <property type="protein sequence ID" value="NME70873.1"/>
    <property type="molecule type" value="Genomic_DNA"/>
</dbReference>
<dbReference type="RefSeq" id="WP_169659100.1">
    <property type="nucleotide sequence ID" value="NZ_JABANE010000077.1"/>
</dbReference>
<name>A0A7X9XBP2_9BACT</name>
<organism evidence="1 2">
    <name type="scientific">Flammeovirga aprica JL-4</name>
    <dbReference type="NCBI Taxonomy" id="694437"/>
    <lineage>
        <taxon>Bacteria</taxon>
        <taxon>Pseudomonadati</taxon>
        <taxon>Bacteroidota</taxon>
        <taxon>Cytophagia</taxon>
        <taxon>Cytophagales</taxon>
        <taxon>Flammeovirgaceae</taxon>
        <taxon>Flammeovirga</taxon>
    </lineage>
</organism>
<accession>A0A7X9XBP2</accession>
<reference evidence="1 2" key="1">
    <citation type="submission" date="2020-04" db="EMBL/GenBank/DDBJ databases">
        <title>Flammeovirga sp. SR4, a novel species isolated from seawater.</title>
        <authorList>
            <person name="Wang X."/>
        </authorList>
    </citation>
    <scope>NUCLEOTIDE SEQUENCE [LARGE SCALE GENOMIC DNA]</scope>
    <source>
        <strain evidence="1 2">ATCC 23126</strain>
    </source>
</reference>
<gene>
    <name evidence="1" type="ORF">HHU12_23060</name>
</gene>
<protein>
    <submittedName>
        <fullName evidence="1">Uncharacterized protein</fullName>
    </submittedName>
</protein>
<dbReference type="Proteomes" id="UP000576082">
    <property type="component" value="Unassembled WGS sequence"/>
</dbReference>
<comment type="caution">
    <text evidence="1">The sequence shown here is derived from an EMBL/GenBank/DDBJ whole genome shotgun (WGS) entry which is preliminary data.</text>
</comment>
<dbReference type="AlphaFoldDB" id="A0A7X9XBP2"/>
<keyword evidence="2" id="KW-1185">Reference proteome</keyword>
<evidence type="ECO:0000313" key="2">
    <source>
        <dbReference type="Proteomes" id="UP000576082"/>
    </source>
</evidence>
<proteinExistence type="predicted"/>
<evidence type="ECO:0000313" key="1">
    <source>
        <dbReference type="EMBL" id="NME70873.1"/>
    </source>
</evidence>